<dbReference type="Gene3D" id="3.40.50.720">
    <property type="entry name" value="NAD(P)-binding Rossmann-like Domain"/>
    <property type="match status" value="1"/>
</dbReference>
<dbReference type="CDD" id="cd08946">
    <property type="entry name" value="SDR_e"/>
    <property type="match status" value="1"/>
</dbReference>
<dbReference type="PANTHER" id="PTHR43245">
    <property type="entry name" value="BIFUNCTIONAL POLYMYXIN RESISTANCE PROTEIN ARNA"/>
    <property type="match status" value="1"/>
</dbReference>
<reference evidence="3" key="1">
    <citation type="journal article" date="2019" name="Int. J. Syst. Evol. Microbiol.">
        <title>The Global Catalogue of Microorganisms (GCM) 10K type strain sequencing project: providing services to taxonomists for standard genome sequencing and annotation.</title>
        <authorList>
            <consortium name="The Broad Institute Genomics Platform"/>
            <consortium name="The Broad Institute Genome Sequencing Center for Infectious Disease"/>
            <person name="Wu L."/>
            <person name="Ma J."/>
        </authorList>
    </citation>
    <scope>NUCLEOTIDE SEQUENCE [LARGE SCALE GENOMIC DNA]</scope>
    <source>
        <strain evidence="3">KCTC 42984</strain>
    </source>
</reference>
<dbReference type="Proteomes" id="UP001595604">
    <property type="component" value="Unassembled WGS sequence"/>
</dbReference>
<protein>
    <submittedName>
        <fullName evidence="2">NAD-dependent epimerase/dehydratase family protein</fullName>
    </submittedName>
</protein>
<feature type="domain" description="NAD-dependent epimerase/dehydratase" evidence="1">
    <location>
        <begin position="7"/>
        <end position="185"/>
    </location>
</feature>
<dbReference type="InterPro" id="IPR001509">
    <property type="entry name" value="Epimerase_deHydtase"/>
</dbReference>
<dbReference type="EMBL" id="JBHRTQ010000014">
    <property type="protein sequence ID" value="MFC3175416.1"/>
    <property type="molecule type" value="Genomic_DNA"/>
</dbReference>
<comment type="caution">
    <text evidence="2">The sequence shown here is derived from an EMBL/GenBank/DDBJ whole genome shotgun (WGS) entry which is preliminary data.</text>
</comment>
<dbReference type="Pfam" id="PF01370">
    <property type="entry name" value="Epimerase"/>
    <property type="match status" value="1"/>
</dbReference>
<organism evidence="2 3">
    <name type="scientific">Novosphingobium bradum</name>
    <dbReference type="NCBI Taxonomy" id="1737444"/>
    <lineage>
        <taxon>Bacteria</taxon>
        <taxon>Pseudomonadati</taxon>
        <taxon>Pseudomonadota</taxon>
        <taxon>Alphaproteobacteria</taxon>
        <taxon>Sphingomonadales</taxon>
        <taxon>Sphingomonadaceae</taxon>
        <taxon>Novosphingobium</taxon>
    </lineage>
</organism>
<evidence type="ECO:0000313" key="3">
    <source>
        <dbReference type="Proteomes" id="UP001595604"/>
    </source>
</evidence>
<keyword evidence="3" id="KW-1185">Reference proteome</keyword>
<dbReference type="InterPro" id="IPR050177">
    <property type="entry name" value="Lipid_A_modif_metabolic_enz"/>
</dbReference>
<accession>A0ABV7IXS2</accession>
<dbReference type="InterPro" id="IPR036291">
    <property type="entry name" value="NAD(P)-bd_dom_sf"/>
</dbReference>
<proteinExistence type="predicted"/>
<sequence length="309" mass="33009">MIRDARILVTGATGEVAQPLIRHLAADNEVWGAARFADPAGADKVRALGARPVQVDVGSGDLSALPDNFTYVLHLAFHRGGATDYDGAVRINGEGTGHVLHHCRKARAALVMSSGAVYSAVDDPHAYPAEDSPIGNALTPWSPTSGMAKVAQEAVARFCARAFNLPVVIPRLNTVYGQSPRFLPTMHMDSIMAGREIAARWDPNPHHPIHTDDLCGQLEAMLDAASTPATVVNWGGDEVVTLQEWCAMVGEWSGKAVRINTVPVPGTTRTGGSDQTRRRAITGPATVRFAQGYRRLFDQRHGAAIGLAD</sequence>
<evidence type="ECO:0000313" key="2">
    <source>
        <dbReference type="EMBL" id="MFC3175416.1"/>
    </source>
</evidence>
<evidence type="ECO:0000259" key="1">
    <source>
        <dbReference type="Pfam" id="PF01370"/>
    </source>
</evidence>
<dbReference type="RefSeq" id="WP_379510795.1">
    <property type="nucleotide sequence ID" value="NZ_JBHRTQ010000014.1"/>
</dbReference>
<gene>
    <name evidence="2" type="ORF">ACFOD9_14250</name>
</gene>
<name>A0ABV7IXS2_9SPHN</name>
<dbReference type="SUPFAM" id="SSF51735">
    <property type="entry name" value="NAD(P)-binding Rossmann-fold domains"/>
    <property type="match status" value="1"/>
</dbReference>